<comment type="caution">
    <text evidence="6">The sequence shown here is derived from an EMBL/GenBank/DDBJ whole genome shotgun (WGS) entry which is preliminary data.</text>
</comment>
<accession>A0ABU0PED1</accession>
<evidence type="ECO:0000259" key="5">
    <source>
        <dbReference type="PROSITE" id="PS01124"/>
    </source>
</evidence>
<keyword evidence="1" id="KW-0805">Transcription regulation</keyword>
<evidence type="ECO:0000313" key="7">
    <source>
        <dbReference type="Proteomes" id="UP001239085"/>
    </source>
</evidence>
<dbReference type="InterPro" id="IPR009057">
    <property type="entry name" value="Homeodomain-like_sf"/>
</dbReference>
<dbReference type="InterPro" id="IPR050204">
    <property type="entry name" value="AraC_XylS_family_regulators"/>
</dbReference>
<dbReference type="Pfam" id="PF02311">
    <property type="entry name" value="AraC_binding"/>
    <property type="match status" value="1"/>
</dbReference>
<keyword evidence="7" id="KW-1185">Reference proteome</keyword>
<proteinExistence type="predicted"/>
<evidence type="ECO:0000313" key="6">
    <source>
        <dbReference type="EMBL" id="MDQ0645675.1"/>
    </source>
</evidence>
<dbReference type="Gene3D" id="1.10.10.60">
    <property type="entry name" value="Homeodomain-like"/>
    <property type="match status" value="1"/>
</dbReference>
<dbReference type="InterPro" id="IPR003313">
    <property type="entry name" value="AraC-bd"/>
</dbReference>
<dbReference type="InterPro" id="IPR018062">
    <property type="entry name" value="HTH_AraC-typ_CS"/>
</dbReference>
<dbReference type="PROSITE" id="PS00041">
    <property type="entry name" value="HTH_ARAC_FAMILY_1"/>
    <property type="match status" value="1"/>
</dbReference>
<evidence type="ECO:0000256" key="3">
    <source>
        <dbReference type="ARBA" id="ARBA00023159"/>
    </source>
</evidence>
<dbReference type="SUPFAM" id="SSF51215">
    <property type="entry name" value="Regulatory protein AraC"/>
    <property type="match status" value="1"/>
</dbReference>
<dbReference type="SUPFAM" id="SSF46689">
    <property type="entry name" value="Homeodomain-like"/>
    <property type="match status" value="2"/>
</dbReference>
<dbReference type="Pfam" id="PF12833">
    <property type="entry name" value="HTH_18"/>
    <property type="match status" value="1"/>
</dbReference>
<gene>
    <name evidence="6" type="ORF">QFZ46_003835</name>
</gene>
<feature type="domain" description="HTH araC/xylS-type" evidence="5">
    <location>
        <begin position="162"/>
        <end position="259"/>
    </location>
</feature>
<dbReference type="SMART" id="SM00342">
    <property type="entry name" value="HTH_ARAC"/>
    <property type="match status" value="1"/>
</dbReference>
<dbReference type="InterPro" id="IPR037923">
    <property type="entry name" value="HTH-like"/>
</dbReference>
<keyword evidence="2" id="KW-0238">DNA-binding</keyword>
<dbReference type="EMBL" id="JAUSXK010000001">
    <property type="protein sequence ID" value="MDQ0645675.1"/>
    <property type="molecule type" value="Genomic_DNA"/>
</dbReference>
<dbReference type="PANTHER" id="PTHR46796">
    <property type="entry name" value="HTH-TYPE TRANSCRIPTIONAL ACTIVATOR RHAS-RELATED"/>
    <property type="match status" value="1"/>
</dbReference>
<dbReference type="InterPro" id="IPR018060">
    <property type="entry name" value="HTH_AraC"/>
</dbReference>
<keyword evidence="4" id="KW-0804">Transcription</keyword>
<keyword evidence="3" id="KW-0010">Activator</keyword>
<name>A0ABU0PED1_9MICO</name>
<dbReference type="PANTHER" id="PTHR46796:SF2">
    <property type="entry name" value="TRANSCRIPTIONAL REGULATORY PROTEIN"/>
    <property type="match status" value="1"/>
</dbReference>
<dbReference type="RefSeq" id="WP_307364167.1">
    <property type="nucleotide sequence ID" value="NZ_JAUSXK010000001.1"/>
</dbReference>
<sequence>MADSIRAWHPSVPGLREVLHASFDDHAYPMHAHDDWAVLLIDSGAVAYELDRGRHHALPDAVTILPPGVPHDGRSATKGAGFRKRVLYFESAWLPESAPSAAAVRPTLDGADVLEAVRAIHDALTEPAELLEAEHAALVLQDRVLERLHAPADAPADAPLARRLRDLLEGRVQEAFTIADAAAQLGAHPSHMTRAFTHAYGMPPHRYLISRRVDHARRLLVDGWRVADAAASAGFHDQAHLTRHFRRILGTTPARFKAGS</sequence>
<evidence type="ECO:0000256" key="1">
    <source>
        <dbReference type="ARBA" id="ARBA00023015"/>
    </source>
</evidence>
<dbReference type="PROSITE" id="PS01124">
    <property type="entry name" value="HTH_ARAC_FAMILY_2"/>
    <property type="match status" value="1"/>
</dbReference>
<protein>
    <submittedName>
        <fullName evidence="6">AraC-like DNA-binding protein</fullName>
    </submittedName>
</protein>
<organism evidence="6 7">
    <name type="scientific">Microbacterium murale</name>
    <dbReference type="NCBI Taxonomy" id="1081040"/>
    <lineage>
        <taxon>Bacteria</taxon>
        <taxon>Bacillati</taxon>
        <taxon>Actinomycetota</taxon>
        <taxon>Actinomycetes</taxon>
        <taxon>Micrococcales</taxon>
        <taxon>Microbacteriaceae</taxon>
        <taxon>Microbacterium</taxon>
    </lineage>
</organism>
<reference evidence="6 7" key="1">
    <citation type="submission" date="2023-07" db="EMBL/GenBank/DDBJ databases">
        <title>Comparative genomics of wheat-associated soil bacteria to identify genetic determinants of phenazine resistance.</title>
        <authorList>
            <person name="Mouncey N."/>
        </authorList>
    </citation>
    <scope>NUCLEOTIDE SEQUENCE [LARGE SCALE GENOMIC DNA]</scope>
    <source>
        <strain evidence="6 7">W2I7</strain>
    </source>
</reference>
<evidence type="ECO:0000256" key="2">
    <source>
        <dbReference type="ARBA" id="ARBA00023125"/>
    </source>
</evidence>
<dbReference type="Proteomes" id="UP001239085">
    <property type="component" value="Unassembled WGS sequence"/>
</dbReference>
<evidence type="ECO:0000256" key="4">
    <source>
        <dbReference type="ARBA" id="ARBA00023163"/>
    </source>
</evidence>